<dbReference type="Gene3D" id="2.60.40.10">
    <property type="entry name" value="Immunoglobulins"/>
    <property type="match status" value="1"/>
</dbReference>
<dbReference type="PROSITE" id="PS50853">
    <property type="entry name" value="FN3"/>
    <property type="match status" value="1"/>
</dbReference>
<dbReference type="AlphaFoldDB" id="A0ABD0RSW9"/>
<gene>
    <name evidence="2" type="ORF">M9458_004738</name>
</gene>
<dbReference type="InterPro" id="IPR003961">
    <property type="entry name" value="FN3_dom"/>
</dbReference>
<dbReference type="PANTHER" id="PTHR47135:SF1">
    <property type="entry name" value="FIBRONECTIN TYPE III DOMAIN-CONTAINING PROTEIN 7"/>
    <property type="match status" value="1"/>
</dbReference>
<feature type="domain" description="Fibronectin type-III" evidence="1">
    <location>
        <begin position="1"/>
        <end position="85"/>
    </location>
</feature>
<evidence type="ECO:0000259" key="1">
    <source>
        <dbReference type="PROSITE" id="PS50853"/>
    </source>
</evidence>
<dbReference type="PANTHER" id="PTHR47135">
    <property type="entry name" value="FIBRONECTIN TYPE III DOMAIN-CONTAINING PROTEIN 7"/>
    <property type="match status" value="1"/>
</dbReference>
<evidence type="ECO:0000313" key="2">
    <source>
        <dbReference type="EMBL" id="KAL0201551.1"/>
    </source>
</evidence>
<keyword evidence="3" id="KW-1185">Reference proteome</keyword>
<proteinExistence type="predicted"/>
<organism evidence="2 3">
    <name type="scientific">Cirrhinus mrigala</name>
    <name type="common">Mrigala</name>
    <dbReference type="NCBI Taxonomy" id="683832"/>
    <lineage>
        <taxon>Eukaryota</taxon>
        <taxon>Metazoa</taxon>
        <taxon>Chordata</taxon>
        <taxon>Craniata</taxon>
        <taxon>Vertebrata</taxon>
        <taxon>Euteleostomi</taxon>
        <taxon>Actinopterygii</taxon>
        <taxon>Neopterygii</taxon>
        <taxon>Teleostei</taxon>
        <taxon>Ostariophysi</taxon>
        <taxon>Cypriniformes</taxon>
        <taxon>Cyprinidae</taxon>
        <taxon>Labeoninae</taxon>
        <taxon>Labeonini</taxon>
        <taxon>Cirrhinus</taxon>
    </lineage>
</organism>
<reference evidence="2 3" key="1">
    <citation type="submission" date="2024-05" db="EMBL/GenBank/DDBJ databases">
        <title>Genome sequencing and assembly of Indian major carp, Cirrhinus mrigala (Hamilton, 1822).</title>
        <authorList>
            <person name="Mohindra V."/>
            <person name="Chowdhury L.M."/>
            <person name="Lal K."/>
            <person name="Jena J.K."/>
        </authorList>
    </citation>
    <scope>NUCLEOTIDE SEQUENCE [LARGE SCALE GENOMIC DNA]</scope>
    <source>
        <strain evidence="2">CM1030</strain>
        <tissue evidence="2">Blood</tissue>
    </source>
</reference>
<dbReference type="EMBL" id="JAMKFB020000002">
    <property type="protein sequence ID" value="KAL0201551.1"/>
    <property type="molecule type" value="Genomic_DNA"/>
</dbReference>
<dbReference type="Pfam" id="PF00041">
    <property type="entry name" value="fn3"/>
    <property type="match status" value="1"/>
</dbReference>
<evidence type="ECO:0000313" key="3">
    <source>
        <dbReference type="Proteomes" id="UP001529510"/>
    </source>
</evidence>
<dbReference type="Proteomes" id="UP001529510">
    <property type="component" value="Unassembled WGS sequence"/>
</dbReference>
<protein>
    <recommendedName>
        <fullName evidence="1">Fibronectin type-III domain-containing protein</fullName>
    </recommendedName>
</protein>
<feature type="non-terminal residue" evidence="2">
    <location>
        <position position="85"/>
    </location>
</feature>
<comment type="caution">
    <text evidence="2">The sequence shown here is derived from an EMBL/GenBank/DDBJ whole genome shotgun (WGS) entry which is preliminary data.</text>
</comment>
<dbReference type="InterPro" id="IPR036116">
    <property type="entry name" value="FN3_sf"/>
</dbReference>
<dbReference type="SUPFAM" id="SSF49265">
    <property type="entry name" value="Fibronectin type III"/>
    <property type="match status" value="1"/>
</dbReference>
<name>A0ABD0RSW9_CIRMR</name>
<dbReference type="InterPro" id="IPR013783">
    <property type="entry name" value="Ig-like_fold"/>
</dbReference>
<accession>A0ABD0RSW9</accession>
<sequence>MVAPNVISSSPSSDIIMIEWNPVDHAVLYSLVMTMVGSDMRVRLNTSETNVTFTDLQPGTTYSIMGNAWDPDGNQGDVFIIYQIT</sequence>